<feature type="domain" description="Glycerophosphoryl diester phosphodiesterase membrane" evidence="3">
    <location>
        <begin position="239"/>
        <end position="356"/>
    </location>
</feature>
<dbReference type="RefSeq" id="WP_138943585.1">
    <property type="nucleotide sequence ID" value="NZ_CP045804.1"/>
</dbReference>
<reference evidence="4" key="1">
    <citation type="journal article" date="2021" name="Nat. Microbiol.">
        <title>Cocultivation of an ultrasmall environmental parasitic bacterium with lytic ability against bacteria associated with wastewater foams.</title>
        <authorList>
            <person name="Batinovic S."/>
            <person name="Rose J.J.A."/>
            <person name="Ratcliffe J."/>
            <person name="Seviour R.J."/>
            <person name="Petrovski S."/>
        </authorList>
    </citation>
    <scope>NUCLEOTIDE SEQUENCE</scope>
    <source>
        <strain evidence="4">CON44</strain>
    </source>
</reference>
<feature type="transmembrane region" description="Helical" evidence="2">
    <location>
        <begin position="326"/>
        <end position="347"/>
    </location>
</feature>
<organism evidence="4">
    <name type="scientific">Gordonia amarae</name>
    <dbReference type="NCBI Taxonomy" id="36821"/>
    <lineage>
        <taxon>Bacteria</taxon>
        <taxon>Bacillati</taxon>
        <taxon>Actinomycetota</taxon>
        <taxon>Actinomycetes</taxon>
        <taxon>Mycobacteriales</taxon>
        <taxon>Gordoniaceae</taxon>
        <taxon>Gordonia</taxon>
    </lineage>
</organism>
<feature type="transmembrane region" description="Helical" evidence="2">
    <location>
        <begin position="293"/>
        <end position="320"/>
    </location>
</feature>
<feature type="transmembrane region" description="Helical" evidence="2">
    <location>
        <begin position="233"/>
        <end position="254"/>
    </location>
</feature>
<feature type="region of interest" description="Disordered" evidence="1">
    <location>
        <begin position="1"/>
        <end position="55"/>
    </location>
</feature>
<keyword evidence="2" id="KW-0812">Transmembrane</keyword>
<dbReference type="EMBL" id="CP045810">
    <property type="protein sequence ID" value="QHN37854.1"/>
    <property type="molecule type" value="Genomic_DNA"/>
</dbReference>
<name>A0A857KSA5_9ACTN</name>
<dbReference type="AlphaFoldDB" id="A0A857KSA5"/>
<feature type="transmembrane region" description="Helical" evidence="2">
    <location>
        <begin position="109"/>
        <end position="136"/>
    </location>
</feature>
<evidence type="ECO:0000256" key="2">
    <source>
        <dbReference type="SAM" id="Phobius"/>
    </source>
</evidence>
<keyword evidence="2" id="KW-1133">Transmembrane helix</keyword>
<sequence>MTSSNPPGQGDRAGQGPPAWVAPGSTSAAGPAVPEGWSPAAVPQTGPPTATPYPTPAPAPAPIGFGGYPGWGYLNPMLMHKPGILPLRPLKVGDILSATFAAVRAAPRVYFGLVLLLQLFTMLTCGAVAVVIAAAASGGDIENNVAEGVLVVGVGGLLLAAGAVSGMCSGLLAYPLNQQAVGRRPRLGETWRMTRRRIPAFLGVFVLFLVGGAAVMAAAVAVLIAGAADDSGLLTFAGIALLLGTMVLLAWLGVRISLTLPALFTENLGPIAAIRRSWTLTDGLFWRTLGNFLLMYVIVSVIQWVIQMGFQILAIIVMAIDDGAESTGAIVAMISLYLIGAVVAVVLTQPFMAVTTAVLHLDSRIRKDGFDLDLGQVAAEVAAGQHTEGWQPLSRYTGQASAYGQPPHPFAQIPYTQNPYTQAPYSPYGQPMSPYGQQVPPTGAPAPYPGQYPPYQP</sequence>
<feature type="transmembrane region" description="Helical" evidence="2">
    <location>
        <begin position="148"/>
        <end position="177"/>
    </location>
</feature>
<feature type="compositionally biased region" description="Pro residues" evidence="1">
    <location>
        <begin position="442"/>
        <end position="457"/>
    </location>
</feature>
<dbReference type="InterPro" id="IPR018476">
    <property type="entry name" value="GlyceroP-diester-Pdiesterase_M"/>
</dbReference>
<accession>A0A857KSA5</accession>
<feature type="region of interest" description="Disordered" evidence="1">
    <location>
        <begin position="413"/>
        <end position="457"/>
    </location>
</feature>
<feature type="transmembrane region" description="Helical" evidence="2">
    <location>
        <begin position="198"/>
        <end position="227"/>
    </location>
</feature>
<evidence type="ECO:0000256" key="1">
    <source>
        <dbReference type="SAM" id="MobiDB-lite"/>
    </source>
</evidence>
<gene>
    <name evidence="4" type="ORF">GII30_00465</name>
</gene>
<proteinExistence type="predicted"/>
<feature type="compositionally biased region" description="Pro residues" evidence="1">
    <location>
        <begin position="45"/>
        <end position="55"/>
    </location>
</feature>
<evidence type="ECO:0000313" key="4">
    <source>
        <dbReference type="EMBL" id="QHN37854.1"/>
    </source>
</evidence>
<keyword evidence="2" id="KW-0472">Membrane</keyword>
<dbReference type="Pfam" id="PF10110">
    <property type="entry name" value="GPDPase_memb"/>
    <property type="match status" value="1"/>
</dbReference>
<evidence type="ECO:0000259" key="3">
    <source>
        <dbReference type="Pfam" id="PF10110"/>
    </source>
</evidence>
<feature type="compositionally biased region" description="Polar residues" evidence="1">
    <location>
        <begin position="414"/>
        <end position="424"/>
    </location>
</feature>
<protein>
    <recommendedName>
        <fullName evidence="3">Glycerophosphoryl diester phosphodiesterase membrane domain-containing protein</fullName>
    </recommendedName>
</protein>